<sequence>MPLAPKAANADLSDKQAAEERCVSFLPGTGSTGGFLTGRDLGSRINVRAGAGTHHLVRHQGRIGDEIDQLLDWGVAPDGSCWFKVRLTRSGIVGWVRSDFVELIPGPLDNL</sequence>
<evidence type="ECO:0008006" key="3">
    <source>
        <dbReference type="Google" id="ProtNLM"/>
    </source>
</evidence>
<dbReference type="KEGG" id="theu:HPC62_19830"/>
<name>A0A6M8BI85_9CYAN</name>
<keyword evidence="2" id="KW-1185">Reference proteome</keyword>
<protein>
    <recommendedName>
        <fullName evidence="3">SH3 domain-containing protein</fullName>
    </recommendedName>
</protein>
<reference evidence="1 2" key="1">
    <citation type="submission" date="2020-05" db="EMBL/GenBank/DDBJ databases">
        <title>Complete genome sequence of of a novel Thermoleptolyngbya strain isolated from hot springs of Ganzi, Sichuan China.</title>
        <authorList>
            <person name="Tang J."/>
            <person name="Daroch M."/>
            <person name="Li L."/>
            <person name="Waleron K."/>
            <person name="Waleron M."/>
            <person name="Waleron M."/>
        </authorList>
    </citation>
    <scope>NUCLEOTIDE SEQUENCE [LARGE SCALE GENOMIC DNA]</scope>
    <source>
        <strain evidence="1 2">PKUAC-SCTA183</strain>
    </source>
</reference>
<organism evidence="1 2">
    <name type="scientific">Thermoleptolyngbya sichuanensis A183</name>
    <dbReference type="NCBI Taxonomy" id="2737172"/>
    <lineage>
        <taxon>Bacteria</taxon>
        <taxon>Bacillati</taxon>
        <taxon>Cyanobacteriota</taxon>
        <taxon>Cyanophyceae</taxon>
        <taxon>Oculatellales</taxon>
        <taxon>Oculatellaceae</taxon>
        <taxon>Thermoleptolyngbya</taxon>
        <taxon>Thermoleptolyngbya sichuanensis</taxon>
    </lineage>
</organism>
<accession>A0A6M8BI85</accession>
<dbReference type="Gene3D" id="2.30.30.40">
    <property type="entry name" value="SH3 Domains"/>
    <property type="match status" value="1"/>
</dbReference>
<proteinExistence type="predicted"/>
<dbReference type="AlphaFoldDB" id="A0A6M8BI85"/>
<dbReference type="RefSeq" id="WP_172358186.1">
    <property type="nucleotide sequence ID" value="NZ_CP053661.1"/>
</dbReference>
<dbReference type="EMBL" id="CP053661">
    <property type="protein sequence ID" value="QKD84126.1"/>
    <property type="molecule type" value="Genomic_DNA"/>
</dbReference>
<gene>
    <name evidence="1" type="ORF">HPC62_19830</name>
</gene>
<evidence type="ECO:0000313" key="2">
    <source>
        <dbReference type="Proteomes" id="UP000505210"/>
    </source>
</evidence>
<evidence type="ECO:0000313" key="1">
    <source>
        <dbReference type="EMBL" id="QKD84126.1"/>
    </source>
</evidence>
<dbReference type="Proteomes" id="UP000505210">
    <property type="component" value="Chromosome"/>
</dbReference>